<dbReference type="InterPro" id="IPR027417">
    <property type="entry name" value="P-loop_NTPase"/>
</dbReference>
<reference evidence="3" key="1">
    <citation type="journal article" date="2019" name="Int. J. Syst. Evol. Microbiol.">
        <title>The Global Catalogue of Microorganisms (GCM) 10K type strain sequencing project: providing services to taxonomists for standard genome sequencing and annotation.</title>
        <authorList>
            <consortium name="The Broad Institute Genomics Platform"/>
            <consortium name="The Broad Institute Genome Sequencing Center for Infectious Disease"/>
            <person name="Wu L."/>
            <person name="Ma J."/>
        </authorList>
    </citation>
    <scope>NUCLEOTIDE SEQUENCE [LARGE SCALE GENOMIC DNA]</scope>
    <source>
        <strain evidence="3">JCM 17388</strain>
    </source>
</reference>
<organism evidence="2 3">
    <name type="scientific">Streptosporangium oxazolinicum</name>
    <dbReference type="NCBI Taxonomy" id="909287"/>
    <lineage>
        <taxon>Bacteria</taxon>
        <taxon>Bacillati</taxon>
        <taxon>Actinomycetota</taxon>
        <taxon>Actinomycetes</taxon>
        <taxon>Streptosporangiales</taxon>
        <taxon>Streptosporangiaceae</taxon>
        <taxon>Streptosporangium</taxon>
    </lineage>
</organism>
<dbReference type="EMBL" id="BAABAQ010000020">
    <property type="protein sequence ID" value="GAA4209320.1"/>
    <property type="molecule type" value="Genomic_DNA"/>
</dbReference>
<dbReference type="Gene3D" id="3.40.50.1000">
    <property type="entry name" value="HAD superfamily/HAD-like"/>
    <property type="match status" value="1"/>
</dbReference>
<gene>
    <name evidence="2" type="ORF">GCM10022252_75640</name>
</gene>
<dbReference type="Pfam" id="PF13671">
    <property type="entry name" value="AAA_33"/>
    <property type="match status" value="1"/>
</dbReference>
<dbReference type="SUPFAM" id="SSF52540">
    <property type="entry name" value="P-loop containing nucleoside triphosphate hydrolases"/>
    <property type="match status" value="1"/>
</dbReference>
<proteinExistence type="predicted"/>
<dbReference type="InterPro" id="IPR036412">
    <property type="entry name" value="HAD-like_sf"/>
</dbReference>
<dbReference type="InterPro" id="IPR056782">
    <property type="entry name" value="HAD_PNKP"/>
</dbReference>
<dbReference type="RefSeq" id="WP_344923141.1">
    <property type="nucleotide sequence ID" value="NZ_BAABAQ010000020.1"/>
</dbReference>
<protein>
    <recommendedName>
        <fullName evidence="1">Polynucleotide kinase PNKP phosphatase domain-containing protein</fullName>
    </recommendedName>
</protein>
<dbReference type="SUPFAM" id="SSF56784">
    <property type="entry name" value="HAD-like"/>
    <property type="match status" value="1"/>
</dbReference>
<evidence type="ECO:0000313" key="2">
    <source>
        <dbReference type="EMBL" id="GAA4209320.1"/>
    </source>
</evidence>
<feature type="domain" description="Polynucleotide kinase PNKP phosphatase" evidence="1">
    <location>
        <begin position="187"/>
        <end position="322"/>
    </location>
</feature>
<comment type="caution">
    <text evidence="2">The sequence shown here is derived from an EMBL/GenBank/DDBJ whole genome shotgun (WGS) entry which is preliminary data.</text>
</comment>
<dbReference type="Gene3D" id="3.40.50.300">
    <property type="entry name" value="P-loop containing nucleotide triphosphate hydrolases"/>
    <property type="match status" value="1"/>
</dbReference>
<dbReference type="Pfam" id="PF25109">
    <property type="entry name" value="HAD_PNKP"/>
    <property type="match status" value="1"/>
</dbReference>
<evidence type="ECO:0000259" key="1">
    <source>
        <dbReference type="Pfam" id="PF25109"/>
    </source>
</evidence>
<sequence>MPGILHFTRGLPASGKTTLAKKWVAGDPGGRARINRDDLRAMMHNGEFLRGTRVNRNDPRVMMHDGVHLRGATEPQIVQVRDAAITTLLKAGIDVFCDDTNLPQHTVRRLLALAAQCGSDHVVHDLTHVSLEECLWRDALRPTPVGEDVIRGMHTRYLRRRPTPLPLPTTKPALLPLRPYTPPPGAPKAVVLDVDGTAALMGDRSPYDESRVIEDLPNWPVIETVRDRYASGHTIIVMSGRTKGCYDATVGWLKLHLGVPFVGPFMRAVGDQRADNRVKAALFNAYVRDTYDVRLVLDDRDQVVEMWRSLGLTVFQVAPGSF</sequence>
<name>A0ABP8BLG4_9ACTN</name>
<accession>A0ABP8BLG4</accession>
<dbReference type="InterPro" id="IPR023214">
    <property type="entry name" value="HAD_sf"/>
</dbReference>
<keyword evidence="3" id="KW-1185">Reference proteome</keyword>
<dbReference type="Proteomes" id="UP001501251">
    <property type="component" value="Unassembled WGS sequence"/>
</dbReference>
<evidence type="ECO:0000313" key="3">
    <source>
        <dbReference type="Proteomes" id="UP001501251"/>
    </source>
</evidence>